<dbReference type="eggNOG" id="COG1527">
    <property type="taxonomic scope" value="Bacteria"/>
</dbReference>
<dbReference type="Proteomes" id="UP000009875">
    <property type="component" value="Unassembled WGS sequence"/>
</dbReference>
<dbReference type="Gene3D" id="1.20.1690.10">
    <property type="entry name" value="V-type ATP synthase subunit C domain"/>
    <property type="match status" value="2"/>
</dbReference>
<name>K9EY91_9LACT</name>
<evidence type="ECO:0000256" key="2">
    <source>
        <dbReference type="ARBA" id="ARBA00022448"/>
    </source>
</evidence>
<gene>
    <name evidence="4" type="ORF">HMPREF9698_00227</name>
</gene>
<evidence type="ECO:0008006" key="6">
    <source>
        <dbReference type="Google" id="ProtNLM"/>
    </source>
</evidence>
<dbReference type="PANTHER" id="PTHR38682">
    <property type="entry name" value="V-TYPE ATP SYNTHASE SUBUNIT C"/>
    <property type="match status" value="1"/>
</dbReference>
<dbReference type="SUPFAM" id="SSF103486">
    <property type="entry name" value="V-type ATP synthase subunit C"/>
    <property type="match status" value="1"/>
</dbReference>
<dbReference type="PANTHER" id="PTHR38682:SF1">
    <property type="entry name" value="V-TYPE ATP SYNTHASE SUBUNIT C"/>
    <property type="match status" value="1"/>
</dbReference>
<evidence type="ECO:0000256" key="1">
    <source>
        <dbReference type="ARBA" id="ARBA00006709"/>
    </source>
</evidence>
<dbReference type="RefSeq" id="WP_003776487.1">
    <property type="nucleotide sequence ID" value="NZ_JH992957.1"/>
</dbReference>
<dbReference type="GO" id="GO:0046961">
    <property type="term" value="F:proton-transporting ATPase activity, rotational mechanism"/>
    <property type="evidence" value="ECO:0007669"/>
    <property type="project" value="InterPro"/>
</dbReference>
<comment type="caution">
    <text evidence="4">The sequence shown here is derived from an EMBL/GenBank/DDBJ whole genome shotgun (WGS) entry which is preliminary data.</text>
</comment>
<dbReference type="InterPro" id="IPR036079">
    <property type="entry name" value="ATPase_csu/dsu_sf"/>
</dbReference>
<dbReference type="OrthoDB" id="1653at2"/>
<dbReference type="STRING" id="883081.HMPREF9698_00227"/>
<evidence type="ECO:0000313" key="4">
    <source>
        <dbReference type="EMBL" id="EKU94195.1"/>
    </source>
</evidence>
<organism evidence="4 5">
    <name type="scientific">Alloiococcus otitis ATCC 51267</name>
    <dbReference type="NCBI Taxonomy" id="883081"/>
    <lineage>
        <taxon>Bacteria</taxon>
        <taxon>Bacillati</taxon>
        <taxon>Bacillota</taxon>
        <taxon>Bacilli</taxon>
        <taxon>Lactobacillales</taxon>
        <taxon>Carnobacteriaceae</taxon>
        <taxon>Alloiococcus</taxon>
    </lineage>
</organism>
<dbReference type="InterPro" id="IPR035067">
    <property type="entry name" value="V-type_ATPase_csu/dsu"/>
</dbReference>
<accession>K9EY91</accession>
<dbReference type="Gene3D" id="1.10.132.50">
    <property type="entry name" value="ATP synthase (C/AC39) subunit, domain 3"/>
    <property type="match status" value="1"/>
</dbReference>
<dbReference type="Pfam" id="PF01992">
    <property type="entry name" value="vATP-synt_AC39"/>
    <property type="match status" value="1"/>
</dbReference>
<sequence>MKDNDYGSLNVTIRAQENKLLKQGHFDRMIAAESYDDAVNILRETVYRNDVDDIKESRDYDLMLTHELERVYQEMFTSTPNPELVEYAALRYTYHNLKVLFKEEFADQDFSDLYINIGRFSIQSLRRAIKEGQSDLLPEEYLQSISEVKAQLEESKQAYAIDVILDRHYFDHLKSLADRLGIEDIINLVKQEADYFNISTAIRASKQGHNRNFIDGILTEVGYLDKEKLVSSAGLGLSELERYLRTSSYRSLIESATDSDNNEVSAIKVDQLTDDAYMKKMREAKLQAFGPLPTIAYIHAKEVEVTNLRLVLAGKENGIDADTIRERMRLNYGQ</sequence>
<keyword evidence="2" id="KW-0813">Transport</keyword>
<evidence type="ECO:0000313" key="5">
    <source>
        <dbReference type="Proteomes" id="UP000009875"/>
    </source>
</evidence>
<dbReference type="AlphaFoldDB" id="K9EY91"/>
<reference evidence="4 5" key="1">
    <citation type="submission" date="2012-09" db="EMBL/GenBank/DDBJ databases">
        <title>The Genome Sequence of Alloiococcus otitis ATCC 51267.</title>
        <authorList>
            <consortium name="The Broad Institute Genome Sequencing Platform"/>
            <person name="Earl A."/>
            <person name="Ward D."/>
            <person name="Feldgarden M."/>
            <person name="Gevers D."/>
            <person name="Huys G."/>
            <person name="Walker B."/>
            <person name="Young S.K."/>
            <person name="Zeng Q."/>
            <person name="Gargeya S."/>
            <person name="Fitzgerald M."/>
            <person name="Haas B."/>
            <person name="Abouelleil A."/>
            <person name="Alvarado L."/>
            <person name="Arachchi H.M."/>
            <person name="Berlin A.M."/>
            <person name="Chapman S.B."/>
            <person name="Goldberg J."/>
            <person name="Griggs A."/>
            <person name="Gujja S."/>
            <person name="Hansen M."/>
            <person name="Howarth C."/>
            <person name="Imamovic A."/>
            <person name="Larimer J."/>
            <person name="McCowen C."/>
            <person name="Montmayeur A."/>
            <person name="Murphy C."/>
            <person name="Neiman D."/>
            <person name="Pearson M."/>
            <person name="Priest M."/>
            <person name="Roberts A."/>
            <person name="Saif S."/>
            <person name="Shea T."/>
            <person name="Sisk P."/>
            <person name="Sykes S."/>
            <person name="Wortman J."/>
            <person name="Nusbaum C."/>
            <person name="Birren B."/>
        </authorList>
    </citation>
    <scope>NUCLEOTIDE SEQUENCE [LARGE SCALE GENOMIC DNA]</scope>
    <source>
        <strain evidence="4 5">ATCC 51267</strain>
    </source>
</reference>
<dbReference type="InterPro" id="IPR002843">
    <property type="entry name" value="ATPase_V0-cplx_csu/dsu"/>
</dbReference>
<dbReference type="EMBL" id="AGXA01000004">
    <property type="protein sequence ID" value="EKU94195.1"/>
    <property type="molecule type" value="Genomic_DNA"/>
</dbReference>
<comment type="similarity">
    <text evidence="1">Belongs to the V-ATPase V0D/AC39 subunit family.</text>
</comment>
<proteinExistence type="inferred from homology"/>
<dbReference type="HOGENOM" id="CLU_059311_1_0_9"/>
<keyword evidence="3" id="KW-0406">Ion transport</keyword>
<dbReference type="InterPro" id="IPR050873">
    <property type="entry name" value="V-ATPase_V0D/AC39_subunit"/>
</dbReference>
<dbReference type="InterPro" id="IPR044911">
    <property type="entry name" value="V-type_ATPase_csu/dsu_dom_3"/>
</dbReference>
<keyword evidence="5" id="KW-1185">Reference proteome</keyword>
<protein>
    <recommendedName>
        <fullName evidence="6">V-type ATP synthase subunit C</fullName>
    </recommendedName>
</protein>
<evidence type="ECO:0000256" key="3">
    <source>
        <dbReference type="ARBA" id="ARBA00023065"/>
    </source>
</evidence>